<dbReference type="Gene3D" id="3.40.50.1820">
    <property type="entry name" value="alpha/beta hydrolase"/>
    <property type="match status" value="1"/>
</dbReference>
<dbReference type="SUPFAM" id="SSF53474">
    <property type="entry name" value="alpha/beta-Hydrolases"/>
    <property type="match status" value="1"/>
</dbReference>
<accession>A0A6I1HRB8</accession>
<evidence type="ECO:0000313" key="2">
    <source>
        <dbReference type="Proteomes" id="UP000468717"/>
    </source>
</evidence>
<keyword evidence="2" id="KW-1185">Reference proteome</keyword>
<sequence>MQARLVGILSLPAAPGPRGVLIVTGGPQYRVGSHRQFVLLARALAAQGVPVLRFDLRGMGDS</sequence>
<dbReference type="InterPro" id="IPR029058">
    <property type="entry name" value="AB_hydrolase_fold"/>
</dbReference>
<keyword evidence="1" id="KW-0378">Hydrolase</keyword>
<dbReference type="GO" id="GO:0016787">
    <property type="term" value="F:hydrolase activity"/>
    <property type="evidence" value="ECO:0007669"/>
    <property type="project" value="UniProtKB-KW"/>
</dbReference>
<evidence type="ECO:0000313" key="1">
    <source>
        <dbReference type="EMBL" id="KAB8057318.1"/>
    </source>
</evidence>
<name>A0A6I1HRB8_9BURK</name>
<reference evidence="1 2" key="1">
    <citation type="submission" date="2019-10" db="EMBL/GenBank/DDBJ databases">
        <title>Three novel species isolated from a subtropical stream in China.</title>
        <authorList>
            <person name="Lu H."/>
        </authorList>
    </citation>
    <scope>NUCLEOTIDE SEQUENCE [LARGE SCALE GENOMIC DNA]</scope>
    <source>
        <strain evidence="1 2">FT13W</strain>
    </source>
</reference>
<dbReference type="EMBL" id="WFLI01000109">
    <property type="protein sequence ID" value="KAB8057318.1"/>
    <property type="molecule type" value="Genomic_DNA"/>
</dbReference>
<proteinExistence type="predicted"/>
<dbReference type="Proteomes" id="UP000468717">
    <property type="component" value="Unassembled WGS sequence"/>
</dbReference>
<gene>
    <name evidence="1" type="ORF">GCN75_28850</name>
</gene>
<organism evidence="1 2">
    <name type="scientific">Janthinobacterium violaceinigrum</name>
    <dbReference type="NCBI Taxonomy" id="2654252"/>
    <lineage>
        <taxon>Bacteria</taxon>
        <taxon>Pseudomonadati</taxon>
        <taxon>Pseudomonadota</taxon>
        <taxon>Betaproteobacteria</taxon>
        <taxon>Burkholderiales</taxon>
        <taxon>Oxalobacteraceae</taxon>
        <taxon>Janthinobacterium</taxon>
    </lineage>
</organism>
<comment type="caution">
    <text evidence="1">The sequence shown here is derived from an EMBL/GenBank/DDBJ whole genome shotgun (WGS) entry which is preliminary data.</text>
</comment>
<feature type="non-terminal residue" evidence="1">
    <location>
        <position position="62"/>
    </location>
</feature>
<protein>
    <submittedName>
        <fullName evidence="1">Hydrolase 1, exosortase A system-associated</fullName>
    </submittedName>
</protein>
<dbReference type="AlphaFoldDB" id="A0A6I1HRB8"/>